<dbReference type="AntiFam" id="ANF00007">
    <property type="entry name" value="Shadow ORF (opposite clpB)"/>
</dbReference>
<dbReference type="EMBL" id="VSSQ01007836">
    <property type="protein sequence ID" value="MPM37124.1"/>
    <property type="molecule type" value="Genomic_DNA"/>
</dbReference>
<comment type="caution">
    <text evidence="1">The sequence shown here is derived from an EMBL/GenBank/DDBJ whole genome shotgun (WGS) entry which is preliminary data.</text>
</comment>
<gene>
    <name evidence="1" type="ORF">SDC9_83730</name>
</gene>
<evidence type="ECO:0000313" key="1">
    <source>
        <dbReference type="EMBL" id="MPM37124.1"/>
    </source>
</evidence>
<proteinExistence type="predicted"/>
<name>A0A644ZH18_9ZZZZ</name>
<reference evidence="1" key="1">
    <citation type="submission" date="2019-08" db="EMBL/GenBank/DDBJ databases">
        <authorList>
            <person name="Kucharzyk K."/>
            <person name="Murdoch R.W."/>
            <person name="Higgins S."/>
            <person name="Loffler F."/>
        </authorList>
    </citation>
    <scope>NUCLEOTIDE SEQUENCE</scope>
</reference>
<organism evidence="1">
    <name type="scientific">bioreactor metagenome</name>
    <dbReference type="NCBI Taxonomy" id="1076179"/>
    <lineage>
        <taxon>unclassified sequences</taxon>
        <taxon>metagenomes</taxon>
        <taxon>ecological metagenomes</taxon>
    </lineage>
</organism>
<sequence length="216" mass="23368">MQLVDEEDDAPLGLFDLAQHGLEPLFKLTPVFGTGHQGAHVQREHGFVLKGHRHVALYNALGQPLGDGGFAHARLADEHRVILGFPGQDTDDVADFVVPADYRVKLVASGPVHQVSAVFFQRVVGLLRVVGGDPLAAPHRGKGLEHPFLGNVIGSEQLLEAAAGAFHQRQKQMLYRDVFVLHARGGFFRLIQDLIHVGGNVDFACLPARAAYPGQG</sequence>
<dbReference type="AlphaFoldDB" id="A0A644ZH18"/>
<protein>
    <submittedName>
        <fullName evidence="1">Uncharacterized protein</fullName>
    </submittedName>
</protein>
<accession>A0A644ZH18</accession>